<feature type="region of interest" description="Disordered" evidence="1">
    <location>
        <begin position="1"/>
        <end position="38"/>
    </location>
</feature>
<dbReference type="EMBL" id="GG745344">
    <property type="protein sequence ID" value="KNE64343.1"/>
    <property type="molecule type" value="Genomic_DNA"/>
</dbReference>
<keyword evidence="3" id="KW-1185">Reference proteome</keyword>
<feature type="compositionally biased region" description="Polar residues" evidence="1">
    <location>
        <begin position="106"/>
        <end position="125"/>
    </location>
</feature>
<dbReference type="Proteomes" id="UP000054350">
    <property type="component" value="Unassembled WGS sequence"/>
</dbReference>
<sequence length="240" mass="25349">MRYEEDVGPTSPSPVRHVEVDKGSASPMRSAGALFSPPRVPSKLRLLRTASMPMFAADENGAASAPQMSSPTPRREDASDVDVAPSPPPAPPRSRFRIALEDHGATETTTLQPRPRSQSFDTDTAPTPEASPARIPVLPGLSTLAPRAPPTPVRPPPTPVRSGGGSVARPPLTPVHQITAGAPASLGSASVKRSAHKAGAGPGVLRAIFSPFRDVGEVVRDMERDEDEERMEVIGEEDEE</sequence>
<reference evidence="2 3" key="1">
    <citation type="submission" date="2009-11" db="EMBL/GenBank/DDBJ databases">
        <title>Annotation of Allomyces macrogynus ATCC 38327.</title>
        <authorList>
            <consortium name="The Broad Institute Genome Sequencing Platform"/>
            <person name="Russ C."/>
            <person name="Cuomo C."/>
            <person name="Burger G."/>
            <person name="Gray M.W."/>
            <person name="Holland P.W.H."/>
            <person name="King N."/>
            <person name="Lang F.B.F."/>
            <person name="Roger A.J."/>
            <person name="Ruiz-Trillo I."/>
            <person name="Young S.K."/>
            <person name="Zeng Q."/>
            <person name="Gargeya S."/>
            <person name="Fitzgerald M."/>
            <person name="Haas B."/>
            <person name="Abouelleil A."/>
            <person name="Alvarado L."/>
            <person name="Arachchi H.M."/>
            <person name="Berlin A."/>
            <person name="Chapman S.B."/>
            <person name="Gearin G."/>
            <person name="Goldberg J."/>
            <person name="Griggs A."/>
            <person name="Gujja S."/>
            <person name="Hansen M."/>
            <person name="Heiman D."/>
            <person name="Howarth C."/>
            <person name="Larimer J."/>
            <person name="Lui A."/>
            <person name="MacDonald P.J.P."/>
            <person name="McCowen C."/>
            <person name="Montmayeur A."/>
            <person name="Murphy C."/>
            <person name="Neiman D."/>
            <person name="Pearson M."/>
            <person name="Priest M."/>
            <person name="Roberts A."/>
            <person name="Saif S."/>
            <person name="Shea T."/>
            <person name="Sisk P."/>
            <person name="Stolte C."/>
            <person name="Sykes S."/>
            <person name="Wortman J."/>
            <person name="Nusbaum C."/>
            <person name="Birren B."/>
        </authorList>
    </citation>
    <scope>NUCLEOTIDE SEQUENCE [LARGE SCALE GENOMIC DNA]</scope>
    <source>
        <strain evidence="2 3">ATCC 38327</strain>
    </source>
</reference>
<evidence type="ECO:0000313" key="3">
    <source>
        <dbReference type="Proteomes" id="UP000054350"/>
    </source>
</evidence>
<accession>A0A0L0SPB1</accession>
<protein>
    <submittedName>
        <fullName evidence="2">Uncharacterized protein</fullName>
    </submittedName>
</protein>
<evidence type="ECO:0000313" key="2">
    <source>
        <dbReference type="EMBL" id="KNE64343.1"/>
    </source>
</evidence>
<evidence type="ECO:0000256" key="1">
    <source>
        <dbReference type="SAM" id="MobiDB-lite"/>
    </source>
</evidence>
<proteinExistence type="predicted"/>
<gene>
    <name evidence="2" type="ORF">AMAG_09369</name>
</gene>
<organism evidence="2 3">
    <name type="scientific">Allomyces macrogynus (strain ATCC 38327)</name>
    <name type="common">Allomyces javanicus var. macrogynus</name>
    <dbReference type="NCBI Taxonomy" id="578462"/>
    <lineage>
        <taxon>Eukaryota</taxon>
        <taxon>Fungi</taxon>
        <taxon>Fungi incertae sedis</taxon>
        <taxon>Blastocladiomycota</taxon>
        <taxon>Blastocladiomycetes</taxon>
        <taxon>Blastocladiales</taxon>
        <taxon>Blastocladiaceae</taxon>
        <taxon>Allomyces</taxon>
    </lineage>
</organism>
<dbReference type="VEuPathDB" id="FungiDB:AMAG_09369"/>
<reference evidence="3" key="2">
    <citation type="submission" date="2009-11" db="EMBL/GenBank/DDBJ databases">
        <title>The Genome Sequence of Allomyces macrogynus strain ATCC 38327.</title>
        <authorList>
            <consortium name="The Broad Institute Genome Sequencing Platform"/>
            <person name="Russ C."/>
            <person name="Cuomo C."/>
            <person name="Shea T."/>
            <person name="Young S.K."/>
            <person name="Zeng Q."/>
            <person name="Koehrsen M."/>
            <person name="Haas B."/>
            <person name="Borodovsky M."/>
            <person name="Guigo R."/>
            <person name="Alvarado L."/>
            <person name="Berlin A."/>
            <person name="Borenstein D."/>
            <person name="Chen Z."/>
            <person name="Engels R."/>
            <person name="Freedman E."/>
            <person name="Gellesch M."/>
            <person name="Goldberg J."/>
            <person name="Griggs A."/>
            <person name="Gujja S."/>
            <person name="Heiman D."/>
            <person name="Hepburn T."/>
            <person name="Howarth C."/>
            <person name="Jen D."/>
            <person name="Larson L."/>
            <person name="Lewis B."/>
            <person name="Mehta T."/>
            <person name="Park D."/>
            <person name="Pearson M."/>
            <person name="Roberts A."/>
            <person name="Saif S."/>
            <person name="Shenoy N."/>
            <person name="Sisk P."/>
            <person name="Stolte C."/>
            <person name="Sykes S."/>
            <person name="Walk T."/>
            <person name="White J."/>
            <person name="Yandava C."/>
            <person name="Burger G."/>
            <person name="Gray M.W."/>
            <person name="Holland P.W.H."/>
            <person name="King N."/>
            <person name="Lang F.B.F."/>
            <person name="Roger A.J."/>
            <person name="Ruiz-Trillo I."/>
            <person name="Lander E."/>
            <person name="Nusbaum C."/>
        </authorList>
    </citation>
    <scope>NUCLEOTIDE SEQUENCE [LARGE SCALE GENOMIC DNA]</scope>
    <source>
        <strain evidence="3">ATCC 38327</strain>
    </source>
</reference>
<feature type="region of interest" description="Disordered" evidence="1">
    <location>
        <begin position="55"/>
        <end position="173"/>
    </location>
</feature>
<name>A0A0L0SPB1_ALLM3</name>
<feature type="compositionally biased region" description="Pro residues" evidence="1">
    <location>
        <begin position="147"/>
        <end position="159"/>
    </location>
</feature>
<dbReference type="AlphaFoldDB" id="A0A0L0SPB1"/>